<reference evidence="3 4" key="1">
    <citation type="submission" date="2020-05" db="EMBL/GenBank/DDBJ databases">
        <title>MicrobeNet Type strains.</title>
        <authorList>
            <person name="Nicholson A.C."/>
        </authorList>
    </citation>
    <scope>NUCLEOTIDE SEQUENCE [LARGE SCALE GENOMIC DNA]</scope>
    <source>
        <strain evidence="3 4">JCM 14547</strain>
    </source>
</reference>
<proteinExistence type="predicted"/>
<dbReference type="EMBL" id="JABEMA010000520">
    <property type="protein sequence ID" value="NNH24795.1"/>
    <property type="molecule type" value="Genomic_DNA"/>
</dbReference>
<dbReference type="AlphaFoldDB" id="A0A849BT80"/>
<name>A0A849BT80_9ACTN</name>
<evidence type="ECO:0000256" key="1">
    <source>
        <dbReference type="ARBA" id="ARBA00022500"/>
    </source>
</evidence>
<evidence type="ECO:0000313" key="4">
    <source>
        <dbReference type="Proteomes" id="UP000555552"/>
    </source>
</evidence>
<organism evidence="3 4">
    <name type="scientific">Pseudokineococcus marinus</name>
    <dbReference type="NCBI Taxonomy" id="351215"/>
    <lineage>
        <taxon>Bacteria</taxon>
        <taxon>Bacillati</taxon>
        <taxon>Actinomycetota</taxon>
        <taxon>Actinomycetes</taxon>
        <taxon>Kineosporiales</taxon>
        <taxon>Kineosporiaceae</taxon>
        <taxon>Pseudokineococcus</taxon>
    </lineage>
</organism>
<sequence length="171" mass="17485">MSETSVVTGPDAPTAVTAEDLLGLVGDLWRSVSADPEVDDAPVEAGWHPAGSRLLRSTIGIEGSWEGDLVVSCAPLAAERWARAMLAMDEDEVVGEADALDVLAEIANVVGGAVKAHCAAGGRLGLPDADVVEAHDGPPAAPELLVAVGMTWPDAPLGDDDALFSLALISR</sequence>
<keyword evidence="1" id="KW-0145">Chemotaxis</keyword>
<keyword evidence="4" id="KW-1185">Reference proteome</keyword>
<evidence type="ECO:0000313" key="3">
    <source>
        <dbReference type="EMBL" id="NNH24795.1"/>
    </source>
</evidence>
<dbReference type="Pfam" id="PF13690">
    <property type="entry name" value="CheX"/>
    <property type="match status" value="1"/>
</dbReference>
<protein>
    <submittedName>
        <fullName evidence="3">Chemotaxis protein CheX</fullName>
    </submittedName>
</protein>
<feature type="domain" description="Chemotaxis phosphatase CheX-like" evidence="2">
    <location>
        <begin position="58"/>
        <end position="127"/>
    </location>
</feature>
<gene>
    <name evidence="3" type="ORF">HLB09_17205</name>
</gene>
<dbReference type="Gene3D" id="3.40.1550.10">
    <property type="entry name" value="CheC-like"/>
    <property type="match status" value="1"/>
</dbReference>
<evidence type="ECO:0000259" key="2">
    <source>
        <dbReference type="Pfam" id="PF13690"/>
    </source>
</evidence>
<dbReference type="Proteomes" id="UP000555552">
    <property type="component" value="Unassembled WGS sequence"/>
</dbReference>
<dbReference type="SUPFAM" id="SSF103039">
    <property type="entry name" value="CheC-like"/>
    <property type="match status" value="1"/>
</dbReference>
<comment type="caution">
    <text evidence="3">The sequence shown here is derived from an EMBL/GenBank/DDBJ whole genome shotgun (WGS) entry which is preliminary data.</text>
</comment>
<dbReference type="RefSeq" id="WP_171204496.1">
    <property type="nucleotide sequence ID" value="NZ_BAAANP010000076.1"/>
</dbReference>
<dbReference type="InterPro" id="IPR028051">
    <property type="entry name" value="CheX-like_dom"/>
</dbReference>
<dbReference type="GO" id="GO:0006935">
    <property type="term" value="P:chemotaxis"/>
    <property type="evidence" value="ECO:0007669"/>
    <property type="project" value="UniProtKB-KW"/>
</dbReference>
<accession>A0A849BT80</accession>
<dbReference type="InterPro" id="IPR028976">
    <property type="entry name" value="CheC-like_sf"/>
</dbReference>